<feature type="region of interest" description="Disordered" evidence="2">
    <location>
        <begin position="921"/>
        <end position="1080"/>
    </location>
</feature>
<feature type="region of interest" description="Disordered" evidence="2">
    <location>
        <begin position="24"/>
        <end position="82"/>
    </location>
</feature>
<organism evidence="3 4">
    <name type="scientific">Aduncisulcus paluster</name>
    <dbReference type="NCBI Taxonomy" id="2918883"/>
    <lineage>
        <taxon>Eukaryota</taxon>
        <taxon>Metamonada</taxon>
        <taxon>Carpediemonas-like organisms</taxon>
        <taxon>Aduncisulcus</taxon>
    </lineage>
</organism>
<accession>A0ABQ5K4Q9</accession>
<feature type="coiled-coil region" evidence="1">
    <location>
        <begin position="663"/>
        <end position="697"/>
    </location>
</feature>
<feature type="region of interest" description="Disordered" evidence="2">
    <location>
        <begin position="218"/>
        <end position="241"/>
    </location>
</feature>
<protein>
    <submittedName>
        <fullName evidence="3">Uncharacterized protein</fullName>
    </submittedName>
</protein>
<feature type="compositionally biased region" description="Polar residues" evidence="2">
    <location>
        <begin position="114"/>
        <end position="128"/>
    </location>
</feature>
<proteinExistence type="predicted"/>
<dbReference type="InterPro" id="IPR016024">
    <property type="entry name" value="ARM-type_fold"/>
</dbReference>
<feature type="compositionally biased region" description="Basic residues" evidence="2">
    <location>
        <begin position="71"/>
        <end position="82"/>
    </location>
</feature>
<evidence type="ECO:0000256" key="1">
    <source>
        <dbReference type="SAM" id="Coils"/>
    </source>
</evidence>
<feature type="compositionally biased region" description="Basic and acidic residues" evidence="2">
    <location>
        <begin position="1059"/>
        <end position="1070"/>
    </location>
</feature>
<gene>
    <name evidence="3" type="ORF">ADUPG1_012743</name>
</gene>
<dbReference type="EMBL" id="BQXS01012526">
    <property type="protein sequence ID" value="GKT24469.1"/>
    <property type="molecule type" value="Genomic_DNA"/>
</dbReference>
<dbReference type="SUPFAM" id="SSF48371">
    <property type="entry name" value="ARM repeat"/>
    <property type="match status" value="1"/>
</dbReference>
<reference evidence="3" key="1">
    <citation type="submission" date="2022-03" db="EMBL/GenBank/DDBJ databases">
        <title>Draft genome sequence of Aduncisulcus paluster, a free-living microaerophilic Fornicata.</title>
        <authorList>
            <person name="Yuyama I."/>
            <person name="Kume K."/>
            <person name="Tamura T."/>
            <person name="Inagaki Y."/>
            <person name="Hashimoto T."/>
        </authorList>
    </citation>
    <scope>NUCLEOTIDE SEQUENCE</scope>
    <source>
        <strain evidence="3">NY0171</strain>
    </source>
</reference>
<name>A0ABQ5K4Q9_9EUKA</name>
<evidence type="ECO:0000256" key="2">
    <source>
        <dbReference type="SAM" id="MobiDB-lite"/>
    </source>
</evidence>
<keyword evidence="4" id="KW-1185">Reference proteome</keyword>
<feature type="region of interest" description="Disordered" evidence="2">
    <location>
        <begin position="97"/>
        <end position="195"/>
    </location>
</feature>
<evidence type="ECO:0000313" key="4">
    <source>
        <dbReference type="Proteomes" id="UP001057375"/>
    </source>
</evidence>
<feature type="compositionally biased region" description="Low complexity" evidence="2">
    <location>
        <begin position="956"/>
        <end position="970"/>
    </location>
</feature>
<dbReference type="Proteomes" id="UP001057375">
    <property type="component" value="Unassembled WGS sequence"/>
</dbReference>
<feature type="compositionally biased region" description="Acidic residues" evidence="2">
    <location>
        <begin position="161"/>
        <end position="170"/>
    </location>
</feature>
<feature type="compositionally biased region" description="Basic and acidic residues" evidence="2">
    <location>
        <begin position="1038"/>
        <end position="1048"/>
    </location>
</feature>
<evidence type="ECO:0000313" key="3">
    <source>
        <dbReference type="EMBL" id="GKT24469.1"/>
    </source>
</evidence>
<feature type="compositionally biased region" description="Polar residues" evidence="2">
    <location>
        <begin position="990"/>
        <end position="999"/>
    </location>
</feature>
<dbReference type="Gene3D" id="1.25.40.180">
    <property type="match status" value="1"/>
</dbReference>
<keyword evidence="1" id="KW-0175">Coiled coil</keyword>
<comment type="caution">
    <text evidence="3">The sequence shown here is derived from an EMBL/GenBank/DDBJ whole genome shotgun (WGS) entry which is preliminary data.</text>
</comment>
<feature type="compositionally biased region" description="Low complexity" evidence="2">
    <location>
        <begin position="930"/>
        <end position="945"/>
    </location>
</feature>
<sequence length="1537" mass="173411">MSNPNISDSGGSKMRVQSTYPIQFGVHGQKPGQSYPQPIGQPMYSFPSTFPQPAYLFPPQTVPPQKGTILTRRKEKSKFTLKPKRENPILIIKKEETATSVQSKPVDTPPIGVSQGTTIDSSVTSDNPQGKVPISAEEVSPDINEASSMAKASTPDVIKNEEEDKEDSYEYEYSSSSEYEYVDSDEASDSKEAFKESVDVQTTLLPVKPSNNLICESGSESLMSESQEDVEEDVEHKTFTSETSKIVAESKIAPETSVKPSNIITPTQQAPKEVSVTSEKTKIVVNKVNTTEVPVVSPEPKKASKSTKTDQTVAKPADINLSSVDTTPEKVKETAPVDKVPAASTLAPKRVAVGKEISAVCENSMKVESTAVPMAFTREDMLRVWELMNEKGSFQTAPEWSKVFRHVSSSSHSSSAFPSSRYVASRSIHSSHSRSAASSTSRPQLSFGRCRSFISSEPVKKVTLNFRSHLNKLSVDNIDEIFVDIQEELNMILESKKTGYTCFKLSDVCGKPHNRHYEDGEDVDKGLLNRMEVYKQFAKLINEKACMEKNFTRLYADFTTKLHQCKDILFVEKTANSLLFQKQQNALDMWTDEKTQKRFKIQPLDLSQWKNIEHLRKKIVFSYKTKSRDPIEISWFENFQLKRCYELCLKHQLNESKHKARPSKDLNARISKTKQDIRSLDDALKDLNKRYKDYLLRENSKKCLVAYIVETCQATFRGEHIIPGAVIKEDDCDEEKEYKRGLQTMYKRGNIQFIAYLVENEVISWKIALSKIANQLLEDTCQDDIGELEQKQHSSQIKIHLESIAKCMEKTKINEEFLDYFLIFLENCGATMKAIMTSKLDHRIPSSMKNFVSWCMREYIKVFKILIKRFDEEGKEGLGMSIRWQFKMEHILELYDHPELWEEVKKKQARSLEEVQKDIKREEAREKSIPRLSTRSSRPNSRNPSMGRKYDTAPRSSSKSSGRDMSASSSKGRLSKHQGEFPSTHHKSQGRFNTAHGSTSRGGGYHASTDRKGSRTRSTFESLGKDEKPGSIDGSTSSHRDRRSDKYPGGRGGYTSSPRSKERTSSKSRQDGYQSKGGHGSLDDSISHLLCADPLHNFLGKYPSLLKSTCKCILPLLSPTLNEGLSYLIKVVDKKGAVSEIPIKDIPSFITDIGSALAGILKSILTSRGQDVKAADQIQAHDNFVKVVIDVDRIMRAGLKSYTDSFVLKCVKESITQFLCDCLFYRGRSDKFLVAFLREGPTYLGSGKKSSKRDSSTKTPELLQFKLNNDIIRPIGVKAYYTTGERQKKGLTQQEYMRDVHIIRPVLSHRLQQPSFLYALIHREEDIRLIWFQRFCKTISVSYSEATSHTSGRRNIELIDMLTDSSTGLAMSDESVAIDILAISVSSYLDNQFKTGISQHISMDRDVCDSLSSLVGAASVSKESFRLSLLVQILFQFYLNGREHFIKSDVGNAWVQKTIAQFPPSAIMTKFIKFHIIGCSGSEKELSTDFHVILGCLGDMFSQPNHDKIMKIINECDIDAKIKSEFKVFLKTQPEKK</sequence>